<dbReference type="OrthoDB" id="658575at2759"/>
<organism evidence="3 4">
    <name type="scientific">Actinidia rufa</name>
    <dbReference type="NCBI Taxonomy" id="165716"/>
    <lineage>
        <taxon>Eukaryota</taxon>
        <taxon>Viridiplantae</taxon>
        <taxon>Streptophyta</taxon>
        <taxon>Embryophyta</taxon>
        <taxon>Tracheophyta</taxon>
        <taxon>Spermatophyta</taxon>
        <taxon>Magnoliopsida</taxon>
        <taxon>eudicotyledons</taxon>
        <taxon>Gunneridae</taxon>
        <taxon>Pentapetalae</taxon>
        <taxon>asterids</taxon>
        <taxon>Ericales</taxon>
        <taxon>Actinidiaceae</taxon>
        <taxon>Actinidia</taxon>
    </lineage>
</organism>
<keyword evidence="1" id="KW-0175">Coiled coil</keyword>
<dbReference type="PANTHER" id="PTHR47270">
    <property type="entry name" value="PROTEIN MLP1-LIKE"/>
    <property type="match status" value="1"/>
</dbReference>
<feature type="compositionally biased region" description="Basic and acidic residues" evidence="2">
    <location>
        <begin position="117"/>
        <end position="127"/>
    </location>
</feature>
<name>A0A7J0GK07_9ERIC</name>
<evidence type="ECO:0000256" key="1">
    <source>
        <dbReference type="SAM" id="Coils"/>
    </source>
</evidence>
<dbReference type="PANTHER" id="PTHR47270:SF13">
    <property type="entry name" value="HEAVY CHAIN-LIKE PROTEIN, PUTATIVE-RELATED"/>
    <property type="match status" value="1"/>
</dbReference>
<gene>
    <name evidence="3" type="ORF">Acr_22g0005450</name>
</gene>
<keyword evidence="4" id="KW-1185">Reference proteome</keyword>
<accession>A0A7J0GK07</accession>
<comment type="caution">
    <text evidence="3">The sequence shown here is derived from an EMBL/GenBank/DDBJ whole genome shotgun (WGS) entry which is preliminary data.</text>
</comment>
<dbReference type="AlphaFoldDB" id="A0A7J0GK07"/>
<feature type="region of interest" description="Disordered" evidence="2">
    <location>
        <begin position="114"/>
        <end position="136"/>
    </location>
</feature>
<evidence type="ECO:0000313" key="3">
    <source>
        <dbReference type="EMBL" id="GFZ11147.1"/>
    </source>
</evidence>
<dbReference type="EMBL" id="BJWL01000022">
    <property type="protein sequence ID" value="GFZ11147.1"/>
    <property type="molecule type" value="Genomic_DNA"/>
</dbReference>
<evidence type="ECO:0000313" key="4">
    <source>
        <dbReference type="Proteomes" id="UP000585474"/>
    </source>
</evidence>
<reference evidence="3 4" key="1">
    <citation type="submission" date="2019-07" db="EMBL/GenBank/DDBJ databases">
        <title>De Novo Assembly of kiwifruit Actinidia rufa.</title>
        <authorList>
            <person name="Sugita-Konishi S."/>
            <person name="Sato K."/>
            <person name="Mori E."/>
            <person name="Abe Y."/>
            <person name="Kisaki G."/>
            <person name="Hamano K."/>
            <person name="Suezawa K."/>
            <person name="Otani M."/>
            <person name="Fukuda T."/>
            <person name="Manabe T."/>
            <person name="Gomi K."/>
            <person name="Tabuchi M."/>
            <person name="Akimitsu K."/>
            <person name="Kataoka I."/>
        </authorList>
    </citation>
    <scope>NUCLEOTIDE SEQUENCE [LARGE SCALE GENOMIC DNA]</scope>
    <source>
        <strain evidence="4">cv. Fuchu</strain>
    </source>
</reference>
<proteinExistence type="predicted"/>
<dbReference type="Proteomes" id="UP000585474">
    <property type="component" value="Unassembled WGS sequence"/>
</dbReference>
<evidence type="ECO:0000256" key="2">
    <source>
        <dbReference type="SAM" id="MobiDB-lite"/>
    </source>
</evidence>
<sequence length="579" mass="64688">MERFLETWISSSGSEGGGSDTEFLVPTEGGRDTPQKVPWAGKAFSLKSNHDLALQLKKTQDSNLDLVSVLQEMEETMKKKKVEIENLAMLRSESVDTGKKYSFGHVDNAEVNSSKDVSAEKMRKTSCDSDMEGSTVEHPMTDLCTEFEREDNWNVELQLQQLRESQKNLEITILYLEKTMENKNHEIVTERDLKTRTLWDCEAERNRKLTAKEEEIINLKAELSKALSDKNSEVADFENRGDLYPNKEIEALKEKVQELQRDCNELTDKNLELLLKLKQARKDLPTNSTSFNSSSNECPANSSLVDSESVSNFKYQICQFDKGPPVDTEQVYNVNSPYNLKCTELTTHKELAGGCHGKYGPGEAKCGVWMLEMKERNSKIDTCDGVSAVDGSFWWLLVSRPNYNYWNSEKRPSELSRDASFSLVQRLPRRINCHVTGQTAARRMLCHCPCCWLQVAPILVVNSDSEAVDLAFPSVLPAVGDEVDHSLIGGGGTESSSEVDMAPKSKNLATTLAPKKTSKFGVPIAGQCLSEFLLSALPSIFRIVLSSMVGSVKQSLHALANIYCFACHEFVLNAAELDT</sequence>
<feature type="coiled-coil region" evidence="1">
    <location>
        <begin position="209"/>
        <end position="283"/>
    </location>
</feature>
<protein>
    <submittedName>
        <fullName evidence="3">Uncharacterized protein</fullName>
    </submittedName>
</protein>